<dbReference type="PANTHER" id="PTHR47197">
    <property type="entry name" value="PROTEIN NIRF"/>
    <property type="match status" value="1"/>
</dbReference>
<accession>A0A7M2Y5Z2</accession>
<dbReference type="RefSeq" id="WP_193812793.1">
    <property type="nucleotide sequence ID" value="NZ_CP040442.1"/>
</dbReference>
<evidence type="ECO:0000259" key="2">
    <source>
        <dbReference type="Pfam" id="PF21783"/>
    </source>
</evidence>
<dbReference type="InterPro" id="IPR048433">
    <property type="entry name" value="YNCE-like_beta-prop"/>
</dbReference>
<evidence type="ECO:0000313" key="4">
    <source>
        <dbReference type="Proteomes" id="UP000594195"/>
    </source>
</evidence>
<name>A0A7M2Y5Z2_9FLAO</name>
<keyword evidence="1" id="KW-0732">Signal</keyword>
<dbReference type="AlphaFoldDB" id="A0A7M2Y5Z2"/>
<dbReference type="Proteomes" id="UP000594195">
    <property type="component" value="Chromosome"/>
</dbReference>
<feature type="domain" description="YNCE-like beta-propeller" evidence="2">
    <location>
        <begin position="87"/>
        <end position="223"/>
    </location>
</feature>
<evidence type="ECO:0000313" key="3">
    <source>
        <dbReference type="EMBL" id="QOW09581.1"/>
    </source>
</evidence>
<dbReference type="InterPro" id="IPR051200">
    <property type="entry name" value="Host-pathogen_enzymatic-act"/>
</dbReference>
<proteinExistence type="predicted"/>
<dbReference type="InterPro" id="IPR011048">
    <property type="entry name" value="Haem_d1_sf"/>
</dbReference>
<dbReference type="InterPro" id="IPR015943">
    <property type="entry name" value="WD40/YVTN_repeat-like_dom_sf"/>
</dbReference>
<dbReference type="Gene3D" id="2.130.10.10">
    <property type="entry name" value="YVTN repeat-like/Quinoprotein amine dehydrogenase"/>
    <property type="match status" value="2"/>
</dbReference>
<reference evidence="3 4" key="1">
    <citation type="submission" date="2019-05" db="EMBL/GenBank/DDBJ databases">
        <title>Chryseobacterium sp. isolated from King George Island, maritime Antarctica.</title>
        <authorList>
            <person name="Peng X."/>
        </authorList>
    </citation>
    <scope>NUCLEOTIDE SEQUENCE [LARGE SCALE GENOMIC DNA]</scope>
    <source>
        <strain evidence="3 4">7-3A</strain>
    </source>
</reference>
<gene>
    <name evidence="3" type="ORF">Q73A0000_03975</name>
</gene>
<dbReference type="KEGG" id="kfa:Q73A0000_03975"/>
<protein>
    <submittedName>
        <fullName evidence="3">YncE family protein</fullName>
    </submittedName>
</protein>
<dbReference type="Pfam" id="PF21783">
    <property type="entry name" value="YNCE"/>
    <property type="match status" value="1"/>
</dbReference>
<dbReference type="SUPFAM" id="SSF51004">
    <property type="entry name" value="C-terminal (heme d1) domain of cytochrome cd1-nitrite reductase"/>
    <property type="match status" value="1"/>
</dbReference>
<sequence length="334" mass="36305">MKNKLLHTVMVLTLGLGIFNAQNSGLKVLKSIPAEGNGGWDYIQINPLNHYLYASHSTQVNIIDPETLASKGIIKNQQGVHGIGFDQKNRGYVTNGKSNSVYVFDVATNEKVSSIEVGTKPDAVIYDAFSGKVIVANAGSNSLSIIDPSSLKVESTITLIGNPEYMASDGKGKIYVNIEDKSKIAEVNLKQQKVLQYFSLASGESPSGLALNLKNHHLFAACENGLFIVDATNGKLVTNLPIGKGCDGVAFDPETNHIFASNYDGTLSVYTQNATGQYIKLDNIITEVGARTLTLDPVSHKVYLPTAQYEKQIRENEKRLRMIDGTFHILEVGK</sequence>
<dbReference type="InterPro" id="IPR011964">
    <property type="entry name" value="YVTN_b-propeller_repeat"/>
</dbReference>
<keyword evidence="4" id="KW-1185">Reference proteome</keyword>
<dbReference type="EMBL" id="CP040442">
    <property type="protein sequence ID" value="QOW09581.1"/>
    <property type="molecule type" value="Genomic_DNA"/>
</dbReference>
<dbReference type="NCBIfam" id="TIGR02276">
    <property type="entry name" value="beta_rpt_yvtn"/>
    <property type="match status" value="2"/>
</dbReference>
<evidence type="ECO:0000256" key="1">
    <source>
        <dbReference type="ARBA" id="ARBA00022729"/>
    </source>
</evidence>
<dbReference type="PANTHER" id="PTHR47197:SF3">
    <property type="entry name" value="DIHYDRO-HEME D1 DEHYDROGENASE"/>
    <property type="match status" value="1"/>
</dbReference>
<organism evidence="3 4">
    <name type="scientific">Kaistella flava</name>
    <name type="common">ex Peng et al. 2021</name>
    <dbReference type="NCBI Taxonomy" id="2038776"/>
    <lineage>
        <taxon>Bacteria</taxon>
        <taxon>Pseudomonadati</taxon>
        <taxon>Bacteroidota</taxon>
        <taxon>Flavobacteriia</taxon>
        <taxon>Flavobacteriales</taxon>
        <taxon>Weeksellaceae</taxon>
        <taxon>Chryseobacterium group</taxon>
        <taxon>Kaistella</taxon>
    </lineage>
</organism>